<accession>A0A8H6EZQ5</accession>
<dbReference type="FunFam" id="3.30.830.10:FF:000021">
    <property type="entry name" value="Cytochrome b-c1 complex subunit 2"/>
    <property type="match status" value="1"/>
</dbReference>
<dbReference type="InterPro" id="IPR050361">
    <property type="entry name" value="MPP/UQCRC_Complex"/>
</dbReference>
<keyword evidence="3" id="KW-0679">Respiratory chain</keyword>
<keyword evidence="4" id="KW-0999">Mitochondrion inner membrane</keyword>
<dbReference type="InterPro" id="IPR011249">
    <property type="entry name" value="Metalloenz_LuxS/M16"/>
</dbReference>
<evidence type="ECO:0000256" key="12">
    <source>
        <dbReference type="ARBA" id="ARBA00041778"/>
    </source>
</evidence>
<sequence>MLSRASIRAYSSIPNSVKIAAKESATDLTKLSVIINNAGSKTGKSGVSHLLSKFTFLNNGAKSALRFTRESELLGGTFESKVTRDALILNTTFLKQDLPYYVEALGNVVSNTQFAPHEFNEIVLPTANAETKLANANPAFKGVEKLHEITFRRGLGNPLFYNESTPIKLEEVAQFSKEQFSGENISIVAEGANEEDLTKFVSESAFCYLPSSSSNGAKALPTNTFTGQEARVPSSGASSALIGIPVKPADFGKYEVLSAAIGTSTLPSTSTPLAQIPGATSHLYKYQDAGLFVISVSGEASQVAQGIKQAKSVAESVSSSALSEAVKAAELSVALQSTVDSPLNVKVVAEEAPISKFNYVAVGDLDVLPYADEL</sequence>
<dbReference type="InterPro" id="IPR011765">
    <property type="entry name" value="Pept_M16_N"/>
</dbReference>
<dbReference type="GO" id="GO:0006122">
    <property type="term" value="P:mitochondrial electron transport, ubiquinol to cytochrome c"/>
    <property type="evidence" value="ECO:0007669"/>
    <property type="project" value="EnsemblFungi"/>
</dbReference>
<dbReference type="SUPFAM" id="SSF63411">
    <property type="entry name" value="LuxS/MPP-like metallohydrolase"/>
    <property type="match status" value="2"/>
</dbReference>
<dbReference type="PANTHER" id="PTHR11851">
    <property type="entry name" value="METALLOPROTEASE"/>
    <property type="match status" value="1"/>
</dbReference>
<evidence type="ECO:0000256" key="5">
    <source>
        <dbReference type="ARBA" id="ARBA00022946"/>
    </source>
</evidence>
<evidence type="ECO:0000256" key="2">
    <source>
        <dbReference type="ARBA" id="ARBA00022448"/>
    </source>
</evidence>
<keyword evidence="6" id="KW-0249">Electron transport</keyword>
<evidence type="ECO:0000259" key="14">
    <source>
        <dbReference type="Pfam" id="PF00675"/>
    </source>
</evidence>
<keyword evidence="7" id="KW-0496">Mitochondrion</keyword>
<dbReference type="EMBL" id="JABWAD010000069">
    <property type="protein sequence ID" value="KAF6059847.1"/>
    <property type="molecule type" value="Genomic_DNA"/>
</dbReference>
<proteinExistence type="inferred from homology"/>
<evidence type="ECO:0000256" key="11">
    <source>
        <dbReference type="ARBA" id="ARBA00041372"/>
    </source>
</evidence>
<evidence type="ECO:0000256" key="4">
    <source>
        <dbReference type="ARBA" id="ARBA00022792"/>
    </source>
</evidence>
<dbReference type="InterPro" id="IPR007863">
    <property type="entry name" value="Peptidase_M16_C"/>
</dbReference>
<dbReference type="Proteomes" id="UP000536275">
    <property type="component" value="Unassembled WGS sequence"/>
</dbReference>
<evidence type="ECO:0000256" key="1">
    <source>
        <dbReference type="ARBA" id="ARBA00004443"/>
    </source>
</evidence>
<dbReference type="SMR" id="A0A8H6EZQ5"/>
<evidence type="ECO:0000259" key="15">
    <source>
        <dbReference type="Pfam" id="PF05193"/>
    </source>
</evidence>
<dbReference type="GO" id="GO:0030061">
    <property type="term" value="C:mitochondrial crista"/>
    <property type="evidence" value="ECO:0007669"/>
    <property type="project" value="EnsemblFungi"/>
</dbReference>
<dbReference type="AlphaFoldDB" id="A0A8H6EZQ5"/>
<evidence type="ECO:0000256" key="7">
    <source>
        <dbReference type="ARBA" id="ARBA00023128"/>
    </source>
</evidence>
<keyword evidence="8" id="KW-0472">Membrane</keyword>
<dbReference type="GO" id="GO:0045275">
    <property type="term" value="C:respiratory chain complex III"/>
    <property type="evidence" value="ECO:0007669"/>
    <property type="project" value="EnsemblFungi"/>
</dbReference>
<name>A0A8H6EZQ5_CANAX</name>
<reference evidence="16 17" key="1">
    <citation type="submission" date="2020-03" db="EMBL/GenBank/DDBJ databases">
        <title>FDA dAtabase for Regulatory Grade micrObial Sequences (FDA-ARGOS): Supporting development and validation of Infectious Disease Dx tests.</title>
        <authorList>
            <person name="Campos J."/>
            <person name="Goldberg B."/>
            <person name="Tallon L."/>
            <person name="Sadzewicz L."/>
            <person name="Vavikolanu K."/>
            <person name="Mehta A."/>
            <person name="Aluvathingal J."/>
            <person name="Nadendla S."/>
            <person name="Nandy P."/>
            <person name="Geyer C."/>
            <person name="Yan Y."/>
            <person name="Sichtig H."/>
        </authorList>
    </citation>
    <scope>NUCLEOTIDE SEQUENCE [LARGE SCALE GENOMIC DNA]</scope>
    <source>
        <strain evidence="16 17">FDAARGOS_656</strain>
    </source>
</reference>
<evidence type="ECO:0000256" key="3">
    <source>
        <dbReference type="ARBA" id="ARBA00022660"/>
    </source>
</evidence>
<gene>
    <name evidence="16" type="primary">QCR2</name>
    <name evidence="16" type="ORF">FOB64_006829</name>
</gene>
<comment type="subcellular location">
    <subcellularLocation>
        <location evidence="1">Mitochondrion inner membrane</location>
        <topology evidence="1">Peripheral membrane protein</topology>
        <orientation evidence="1">Matrix side</orientation>
    </subcellularLocation>
</comment>
<dbReference type="GO" id="GO:0008121">
    <property type="term" value="F:quinol-cytochrome-c reductase activity"/>
    <property type="evidence" value="ECO:0007669"/>
    <property type="project" value="EnsemblFungi"/>
</dbReference>
<dbReference type="Pfam" id="PF05193">
    <property type="entry name" value="Peptidase_M16_C"/>
    <property type="match status" value="1"/>
</dbReference>
<keyword evidence="2" id="KW-0813">Transport</keyword>
<evidence type="ECO:0000256" key="10">
    <source>
        <dbReference type="ARBA" id="ARBA00040751"/>
    </source>
</evidence>
<comment type="similarity">
    <text evidence="9">Belongs to the peptidase M16 family. UQCRC2/QCR2 subfamily.</text>
</comment>
<comment type="caution">
    <text evidence="16">The sequence shown here is derived from an EMBL/GenBank/DDBJ whole genome shotgun (WGS) entry which is preliminary data.</text>
</comment>
<dbReference type="GO" id="GO:0046872">
    <property type="term" value="F:metal ion binding"/>
    <property type="evidence" value="ECO:0007669"/>
    <property type="project" value="InterPro"/>
</dbReference>
<feature type="domain" description="Peptidase M16 N-terminal" evidence="14">
    <location>
        <begin position="43"/>
        <end position="161"/>
    </location>
</feature>
<dbReference type="Pfam" id="PF00675">
    <property type="entry name" value="Peptidase_M16"/>
    <property type="match status" value="1"/>
</dbReference>
<evidence type="ECO:0000256" key="13">
    <source>
        <dbReference type="ARBA" id="ARBA00042707"/>
    </source>
</evidence>
<organism evidence="16 17">
    <name type="scientific">Candida albicans</name>
    <name type="common">Yeast</name>
    <dbReference type="NCBI Taxonomy" id="5476"/>
    <lineage>
        <taxon>Eukaryota</taxon>
        <taxon>Fungi</taxon>
        <taxon>Dikarya</taxon>
        <taxon>Ascomycota</taxon>
        <taxon>Saccharomycotina</taxon>
        <taxon>Pichiomycetes</taxon>
        <taxon>Debaryomycetaceae</taxon>
        <taxon>Candida/Lodderomyces clade</taxon>
        <taxon>Candida</taxon>
    </lineage>
</organism>
<feature type="domain" description="Peptidase M16 C-terminal" evidence="15">
    <location>
        <begin position="167"/>
        <end position="324"/>
    </location>
</feature>
<dbReference type="PANTHER" id="PTHR11851:SF209">
    <property type="entry name" value="CYTOCHROME B-C1 COMPLEX SUBUNIT 2, MITOCHONDRIAL"/>
    <property type="match status" value="1"/>
</dbReference>
<evidence type="ECO:0000256" key="9">
    <source>
        <dbReference type="ARBA" id="ARBA00038146"/>
    </source>
</evidence>
<evidence type="ECO:0000313" key="17">
    <source>
        <dbReference type="Proteomes" id="UP000536275"/>
    </source>
</evidence>
<protein>
    <recommendedName>
        <fullName evidence="10">Cytochrome b-c1 complex subunit 2, mitochondrial</fullName>
    </recommendedName>
    <alternativeName>
        <fullName evidence="12">Complex III subunit 2</fullName>
    </alternativeName>
    <alternativeName>
        <fullName evidence="11">Core protein II</fullName>
    </alternativeName>
    <alternativeName>
        <fullName evidence="13">Ubiquinol-cytochrome-c reductase complex core protein 2</fullName>
    </alternativeName>
</protein>
<keyword evidence="5" id="KW-0809">Transit peptide</keyword>
<evidence type="ECO:0000256" key="8">
    <source>
        <dbReference type="ARBA" id="ARBA00023136"/>
    </source>
</evidence>
<evidence type="ECO:0000313" key="16">
    <source>
        <dbReference type="EMBL" id="KAF6059847.1"/>
    </source>
</evidence>
<evidence type="ECO:0000256" key="6">
    <source>
        <dbReference type="ARBA" id="ARBA00022982"/>
    </source>
</evidence>
<dbReference type="Gene3D" id="3.30.830.10">
    <property type="entry name" value="Metalloenzyme, LuxS/M16 peptidase-like"/>
    <property type="match status" value="2"/>
</dbReference>